<dbReference type="Pfam" id="PF00112">
    <property type="entry name" value="Peptidase_C1"/>
    <property type="match status" value="1"/>
</dbReference>
<evidence type="ECO:0000256" key="3">
    <source>
        <dbReference type="ARBA" id="ARBA00022837"/>
    </source>
</evidence>
<dbReference type="Gene3D" id="3.90.70.10">
    <property type="entry name" value="Cysteine proteinases"/>
    <property type="match status" value="1"/>
</dbReference>
<dbReference type="PANTHER" id="PTHR11878:SF65">
    <property type="entry name" value="NA_CA-EXCHANGE PROTEIN, ISOFORM G"/>
    <property type="match status" value="1"/>
</dbReference>
<dbReference type="SUPFAM" id="SSF141072">
    <property type="entry name" value="CalX-like"/>
    <property type="match status" value="1"/>
</dbReference>
<organism evidence="8 9">
    <name type="scientific">Methanooceanicella nereidis</name>
    <dbReference type="NCBI Taxonomy" id="2052831"/>
    <lineage>
        <taxon>Archaea</taxon>
        <taxon>Methanobacteriati</taxon>
        <taxon>Methanobacteriota</taxon>
        <taxon>Stenosarchaea group</taxon>
        <taxon>Methanomicrobia</taxon>
        <taxon>Methanocellales</taxon>
        <taxon>Methanocellaceae</taxon>
        <taxon>Methanooceanicella</taxon>
    </lineage>
</organism>
<keyword evidence="3" id="KW-0106">Calcium</keyword>
<dbReference type="GO" id="GO:0016020">
    <property type="term" value="C:membrane"/>
    <property type="evidence" value="ECO:0007669"/>
    <property type="project" value="InterPro"/>
</dbReference>
<dbReference type="EMBL" id="PGCK01000004">
    <property type="protein sequence ID" value="MCD1294643.1"/>
    <property type="molecule type" value="Genomic_DNA"/>
</dbReference>
<dbReference type="PROSITE" id="PS00139">
    <property type="entry name" value="THIOL_PROTEASE_CYS"/>
    <property type="match status" value="1"/>
</dbReference>
<dbReference type="InterPro" id="IPR040528">
    <property type="entry name" value="Lectin-like"/>
</dbReference>
<feature type="domain" description="Calx-beta" evidence="6">
    <location>
        <begin position="560"/>
        <end position="659"/>
    </location>
</feature>
<dbReference type="GO" id="GO:0030001">
    <property type="term" value="P:metal ion transport"/>
    <property type="evidence" value="ECO:0007669"/>
    <property type="project" value="TreeGrafter"/>
</dbReference>
<dbReference type="SMART" id="SM00237">
    <property type="entry name" value="Calx_beta"/>
    <property type="match status" value="1"/>
</dbReference>
<protein>
    <recommendedName>
        <fullName evidence="10">Cysteine protease, C1A family</fullName>
    </recommendedName>
</protein>
<dbReference type="InterPro" id="IPR051171">
    <property type="entry name" value="CaCA"/>
</dbReference>
<dbReference type="Gene3D" id="2.60.40.2030">
    <property type="match status" value="1"/>
</dbReference>
<keyword evidence="4" id="KW-0813">Transport</keyword>
<keyword evidence="1" id="KW-0732">Signal</keyword>
<name>A0AAP2W5T5_9EURY</name>
<evidence type="ECO:0000256" key="1">
    <source>
        <dbReference type="ARBA" id="ARBA00022729"/>
    </source>
</evidence>
<keyword evidence="2" id="KW-0677">Repeat</keyword>
<dbReference type="InterPro" id="IPR003644">
    <property type="entry name" value="Calx_beta"/>
</dbReference>
<dbReference type="Pfam" id="PF03160">
    <property type="entry name" value="Calx-beta"/>
    <property type="match status" value="1"/>
</dbReference>
<dbReference type="Proteomes" id="UP001320159">
    <property type="component" value="Unassembled WGS sequence"/>
</dbReference>
<evidence type="ECO:0000313" key="9">
    <source>
        <dbReference type="Proteomes" id="UP001320159"/>
    </source>
</evidence>
<evidence type="ECO:0000256" key="4">
    <source>
        <dbReference type="ARBA" id="ARBA00023065"/>
    </source>
</evidence>
<dbReference type="GO" id="GO:0007154">
    <property type="term" value="P:cell communication"/>
    <property type="evidence" value="ECO:0007669"/>
    <property type="project" value="InterPro"/>
</dbReference>
<evidence type="ECO:0000256" key="2">
    <source>
        <dbReference type="ARBA" id="ARBA00022737"/>
    </source>
</evidence>
<evidence type="ECO:0000259" key="6">
    <source>
        <dbReference type="SMART" id="SM00237"/>
    </source>
</evidence>
<evidence type="ECO:0000256" key="5">
    <source>
        <dbReference type="SAM" id="Phobius"/>
    </source>
</evidence>
<keyword evidence="9" id="KW-1185">Reference proteome</keyword>
<dbReference type="InterPro" id="IPR000668">
    <property type="entry name" value="Peptidase_C1A_C"/>
</dbReference>
<feature type="transmembrane region" description="Helical" evidence="5">
    <location>
        <begin position="45"/>
        <end position="64"/>
    </location>
</feature>
<dbReference type="AlphaFoldDB" id="A0AAP2W5T5"/>
<dbReference type="SUPFAM" id="SSF54001">
    <property type="entry name" value="Cysteine proteinases"/>
    <property type="match status" value="1"/>
</dbReference>
<keyword evidence="5" id="KW-0472">Membrane</keyword>
<gene>
    <name evidence="8" type="ORF">CUJ83_06470</name>
</gene>
<dbReference type="InterPro" id="IPR000169">
    <property type="entry name" value="Pept_cys_AS"/>
</dbReference>
<dbReference type="CDD" id="cd02619">
    <property type="entry name" value="Peptidase_C1"/>
    <property type="match status" value="1"/>
</dbReference>
<dbReference type="GO" id="GO:0008234">
    <property type="term" value="F:cysteine-type peptidase activity"/>
    <property type="evidence" value="ECO:0007669"/>
    <property type="project" value="InterPro"/>
</dbReference>
<keyword evidence="5" id="KW-0812">Transmembrane</keyword>
<sequence>MFKTNLMLRFIGDLNSQDKKIEINNGSQKNRDIFLKRGNLHNIRIVRPCIILFVIVAIMFASIAPVSAKSINNEVNSGKHITYNLKMAPINPDLVNYQNNIESQGLTADTKQPGLIGLTPPLVDLSHLTGMQISSPATYPSYFDLRDLGRVTSVGDQKTAGSCWAYASLASLESTLLPEENWNFSENNVKNLLSRNYTWGFDRDANRGGTHFLSTAYLARWTGPVKEVEDPYDPNGWLSPQDIPESKHVQDVLFIPDMADALDLDNIKWAVYNYGGIYTTMYIDVNLLLPYYNISAHSYYYDGRENRNYGNHAVIIVGWDDSYSKNNFRIIPPGDGAFIVKNSFGAGWGEGGFVYISYYDTYIGTENALFLGEPADNYDNIYQYDPLGWTCPVGYEVSGGGMGYSSDTAWFANVFTADPNPPLREQIAAVSFYTPQVNSEYEIYVFRGPELEASNGIPEVTGHSAEKSGTITAPGYHTIKLDSPIPLASGEEFSIVVKLWTPDYYYPIAVERRITTAEIPDGYSSKATADPGQSYISPDGSDWTDLTDHSGYEEANVCLKAFTEYSAVQVGKLQYSSSAYAVNESDHNATITVVRTDGSSGKVSVQYATTTGTATSNSDYIPASGTLYFGNGETSKSFNVTIVDDNKKEDSETIGLTLSDPSGGAVLGLKEATITINDNDGLQPHIVYGYISYGGTPVNGAIVNGGGASTVTSHNPDTGLDGFYQLNVLKDMTMQVVATYDGKTAMSNNFTTTGDKTRVDLNIIKDSRFNISMKSGWNMISIPLENNTIWASNLSGTGVSSVASYNRTTGSYDMFLVGISPPQYDINLKTDHGYFLYCDRDTWLNVTGKLPAGRSIDIYPDWNMIGWSNMTGSNAQAVCQGLTDHQTIARYNTSKASFDIYLEGISPPEFNFNVVPGEGYFVYSEASAVKKLIF</sequence>
<feature type="domain" description="Peptidase C1A papain C-terminal" evidence="7">
    <location>
        <begin position="139"/>
        <end position="365"/>
    </location>
</feature>
<dbReference type="PANTHER" id="PTHR11878">
    <property type="entry name" value="SODIUM/CALCIUM EXCHANGER"/>
    <property type="match status" value="1"/>
</dbReference>
<keyword evidence="4" id="KW-0406">Ion transport</keyword>
<accession>A0AAP2W5T5</accession>
<keyword evidence="5" id="KW-1133">Transmembrane helix</keyword>
<dbReference type="InterPro" id="IPR038765">
    <property type="entry name" value="Papain-like_cys_pep_sf"/>
</dbReference>
<dbReference type="Pfam" id="PF18560">
    <property type="entry name" value="Lectin_like"/>
    <property type="match status" value="1"/>
</dbReference>
<dbReference type="SMART" id="SM00645">
    <property type="entry name" value="Pept_C1"/>
    <property type="match status" value="1"/>
</dbReference>
<comment type="caution">
    <text evidence="8">The sequence shown here is derived from an EMBL/GenBank/DDBJ whole genome shotgun (WGS) entry which is preliminary data.</text>
</comment>
<dbReference type="InterPro" id="IPR038081">
    <property type="entry name" value="CalX-like_sf"/>
</dbReference>
<evidence type="ECO:0008006" key="10">
    <source>
        <dbReference type="Google" id="ProtNLM"/>
    </source>
</evidence>
<reference evidence="8 9" key="1">
    <citation type="submission" date="2017-11" db="EMBL/GenBank/DDBJ databases">
        <title>Isolation and Characterization of Family Methanocellaceae Species from Potential Methane Hydrate Area Offshore Southwestern Taiwan.</title>
        <authorList>
            <person name="Zhang W.-L."/>
            <person name="Chen W.-C."/>
            <person name="Lai M.-C."/>
            <person name="Chen S.-C."/>
        </authorList>
    </citation>
    <scope>NUCLEOTIDE SEQUENCE [LARGE SCALE GENOMIC DNA]</scope>
    <source>
        <strain evidence="8 9">CWC-04</strain>
    </source>
</reference>
<proteinExistence type="predicted"/>
<evidence type="ECO:0000313" key="8">
    <source>
        <dbReference type="EMBL" id="MCD1294643.1"/>
    </source>
</evidence>
<evidence type="ECO:0000259" key="7">
    <source>
        <dbReference type="SMART" id="SM00645"/>
    </source>
</evidence>
<dbReference type="GO" id="GO:0006508">
    <property type="term" value="P:proteolysis"/>
    <property type="evidence" value="ECO:0007669"/>
    <property type="project" value="InterPro"/>
</dbReference>